<feature type="compositionally biased region" description="Polar residues" evidence="1">
    <location>
        <begin position="127"/>
        <end position="143"/>
    </location>
</feature>
<proteinExistence type="predicted"/>
<name>A0A0D8XC71_DICVI</name>
<keyword evidence="5" id="KW-1185">Reference proteome</keyword>
<reference evidence="4 5" key="1">
    <citation type="submission" date="2013-11" db="EMBL/GenBank/DDBJ databases">
        <title>Draft genome of the bovine lungworm Dictyocaulus viviparus.</title>
        <authorList>
            <person name="Mitreva M."/>
        </authorList>
    </citation>
    <scope>NUCLEOTIDE SEQUENCE [LARGE SCALE GENOMIC DNA]</scope>
    <source>
        <strain evidence="4 5">HannoverDv2000</strain>
    </source>
</reference>
<evidence type="ECO:0000256" key="3">
    <source>
        <dbReference type="SAM" id="SignalP"/>
    </source>
</evidence>
<keyword evidence="2" id="KW-0472">Membrane</keyword>
<keyword evidence="3" id="KW-0732">Signal</keyword>
<feature type="compositionally biased region" description="Basic and acidic residues" evidence="1">
    <location>
        <begin position="144"/>
        <end position="160"/>
    </location>
</feature>
<dbReference type="Proteomes" id="UP000053766">
    <property type="component" value="Unassembled WGS sequence"/>
</dbReference>
<sequence length="160" mass="18015">MNRGDSDATLLLFAAVTFQLYLPCSSYISPKNEIDHSDEKKIFNIIGGVSLWVHTSKPTGHSTSIRGAATISTVACVYTIGIIILYCKQKPMHPSLKELRADKKLPTSTKQKVKEKKNERKAKNNESVGTNKNKSKIIQLNETQLRKNDVNDEKKRQQSR</sequence>
<feature type="transmembrane region" description="Helical" evidence="2">
    <location>
        <begin position="65"/>
        <end position="87"/>
    </location>
</feature>
<evidence type="ECO:0000313" key="4">
    <source>
        <dbReference type="EMBL" id="KJH40076.1"/>
    </source>
</evidence>
<organism evidence="4 5">
    <name type="scientific">Dictyocaulus viviparus</name>
    <name type="common">Bovine lungworm</name>
    <dbReference type="NCBI Taxonomy" id="29172"/>
    <lineage>
        <taxon>Eukaryota</taxon>
        <taxon>Metazoa</taxon>
        <taxon>Ecdysozoa</taxon>
        <taxon>Nematoda</taxon>
        <taxon>Chromadorea</taxon>
        <taxon>Rhabditida</taxon>
        <taxon>Rhabditina</taxon>
        <taxon>Rhabditomorpha</taxon>
        <taxon>Strongyloidea</taxon>
        <taxon>Metastrongylidae</taxon>
        <taxon>Dictyocaulus</taxon>
    </lineage>
</organism>
<feature type="signal peptide" evidence="3">
    <location>
        <begin position="1"/>
        <end position="26"/>
    </location>
</feature>
<feature type="chain" id="PRO_5002335512" evidence="3">
    <location>
        <begin position="27"/>
        <end position="160"/>
    </location>
</feature>
<gene>
    <name evidence="4" type="ORF">DICVIV_14001</name>
</gene>
<dbReference type="EMBL" id="KN718027">
    <property type="protein sequence ID" value="KJH40076.1"/>
    <property type="molecule type" value="Genomic_DNA"/>
</dbReference>
<evidence type="ECO:0000256" key="2">
    <source>
        <dbReference type="SAM" id="Phobius"/>
    </source>
</evidence>
<protein>
    <submittedName>
        <fullName evidence="4">Uncharacterized protein</fullName>
    </submittedName>
</protein>
<evidence type="ECO:0000313" key="5">
    <source>
        <dbReference type="Proteomes" id="UP000053766"/>
    </source>
</evidence>
<dbReference type="AlphaFoldDB" id="A0A0D8XC71"/>
<evidence type="ECO:0000256" key="1">
    <source>
        <dbReference type="SAM" id="MobiDB-lite"/>
    </source>
</evidence>
<reference evidence="5" key="2">
    <citation type="journal article" date="2016" name="Sci. Rep.">
        <title>Dictyocaulus viviparus genome, variome and transcriptome elucidate lungworm biology and support future intervention.</title>
        <authorList>
            <person name="McNulty S.N."/>
            <person name="Strube C."/>
            <person name="Rosa B.A."/>
            <person name="Martin J.C."/>
            <person name="Tyagi R."/>
            <person name="Choi Y.J."/>
            <person name="Wang Q."/>
            <person name="Hallsworth Pepin K."/>
            <person name="Zhang X."/>
            <person name="Ozersky P."/>
            <person name="Wilson R.K."/>
            <person name="Sternberg P.W."/>
            <person name="Gasser R.B."/>
            <person name="Mitreva M."/>
        </authorList>
    </citation>
    <scope>NUCLEOTIDE SEQUENCE [LARGE SCALE GENOMIC DNA]</scope>
    <source>
        <strain evidence="5">HannoverDv2000</strain>
    </source>
</reference>
<feature type="region of interest" description="Disordered" evidence="1">
    <location>
        <begin position="97"/>
        <end position="160"/>
    </location>
</feature>
<keyword evidence="2" id="KW-0812">Transmembrane</keyword>
<accession>A0A0D8XC71</accession>
<keyword evidence="2" id="KW-1133">Transmembrane helix</keyword>
<dbReference type="OrthoDB" id="5874779at2759"/>